<dbReference type="InterPro" id="IPR005532">
    <property type="entry name" value="SUMF_dom"/>
</dbReference>
<dbReference type="eggNOG" id="COG1262">
    <property type="taxonomic scope" value="Bacteria"/>
</dbReference>
<accession>A0A023BPB4</accession>
<comment type="caution">
    <text evidence="2">The sequence shown here is derived from an EMBL/GenBank/DDBJ whole genome shotgun (WGS) entry which is preliminary data.</text>
</comment>
<dbReference type="GO" id="GO:0120147">
    <property type="term" value="F:formylglycine-generating oxidase activity"/>
    <property type="evidence" value="ECO:0007669"/>
    <property type="project" value="TreeGrafter"/>
</dbReference>
<organism evidence="2 3">
    <name type="scientific">Aquimarina atlantica</name>
    <dbReference type="NCBI Taxonomy" id="1317122"/>
    <lineage>
        <taxon>Bacteria</taxon>
        <taxon>Pseudomonadati</taxon>
        <taxon>Bacteroidota</taxon>
        <taxon>Flavobacteriia</taxon>
        <taxon>Flavobacteriales</taxon>
        <taxon>Flavobacteriaceae</taxon>
        <taxon>Aquimarina</taxon>
    </lineage>
</organism>
<dbReference type="PANTHER" id="PTHR23150:SF19">
    <property type="entry name" value="FORMYLGLYCINE-GENERATING ENZYME"/>
    <property type="match status" value="1"/>
</dbReference>
<dbReference type="InterPro" id="IPR042095">
    <property type="entry name" value="SUMF_sf"/>
</dbReference>
<dbReference type="STRING" id="1317122.ATO12_04720"/>
<dbReference type="SUPFAM" id="SSF56436">
    <property type="entry name" value="C-type lectin-like"/>
    <property type="match status" value="1"/>
</dbReference>
<dbReference type="Gene3D" id="3.90.1580.10">
    <property type="entry name" value="paralog of FGE (formylglycine-generating enzyme)"/>
    <property type="match status" value="1"/>
</dbReference>
<dbReference type="InterPro" id="IPR016187">
    <property type="entry name" value="CTDL_fold"/>
</dbReference>
<name>A0A023BPB4_9FLAO</name>
<feature type="domain" description="Sulfatase-modifying factor enzyme-like" evidence="1">
    <location>
        <begin position="47"/>
        <end position="257"/>
    </location>
</feature>
<dbReference type="PANTHER" id="PTHR23150">
    <property type="entry name" value="SULFATASE MODIFYING FACTOR 1, 2"/>
    <property type="match status" value="1"/>
</dbReference>
<proteinExistence type="predicted"/>
<protein>
    <recommendedName>
        <fullName evidence="1">Sulfatase-modifying factor enzyme-like domain-containing protein</fullName>
    </recommendedName>
</protein>
<evidence type="ECO:0000313" key="3">
    <source>
        <dbReference type="Proteomes" id="UP000023541"/>
    </source>
</evidence>
<keyword evidence="3" id="KW-1185">Reference proteome</keyword>
<dbReference type="EMBL" id="AQRA01000010">
    <property type="protein sequence ID" value="EZH71925.1"/>
    <property type="molecule type" value="Genomic_DNA"/>
</dbReference>
<dbReference type="AlphaFoldDB" id="A0A023BPB4"/>
<gene>
    <name evidence="2" type="ORF">ATO12_04720</name>
</gene>
<evidence type="ECO:0000313" key="2">
    <source>
        <dbReference type="EMBL" id="EZH71925.1"/>
    </source>
</evidence>
<dbReference type="Proteomes" id="UP000023541">
    <property type="component" value="Unassembled WGS sequence"/>
</dbReference>
<sequence length="263" mass="30124">MKTPPLKIIFFFAICIGYALNSVIAQTENMVTVKGGVYIPLYGVDSTAVKVDDFLMDVYPVSNSEFLAFVKKYPQWKRSHVKRLFADKNYLVLWKDDNTLSDQLKPNSPITGISWFAAKKYCECQGKRLPTIDEWEYAAMADDKTIDARKKETYNQYILEWYETPKSFNNSIGSTFKNYWGIYDLHGLVWEWTLDFNSVLISGESRKDVDKDSNLFCGSAAVGASDLMNYAAFMRYAFRGSMKANYAVKNLGFRCVKDIDITP</sequence>
<dbReference type="Pfam" id="PF03781">
    <property type="entry name" value="FGE-sulfatase"/>
    <property type="match status" value="1"/>
</dbReference>
<reference evidence="2 3" key="1">
    <citation type="submission" date="2014-04" db="EMBL/GenBank/DDBJ databases">
        <title>Aquimarina sp. 22II-S11-z7 Genome Sequencing.</title>
        <authorList>
            <person name="Lai Q."/>
        </authorList>
    </citation>
    <scope>NUCLEOTIDE SEQUENCE [LARGE SCALE GENOMIC DNA]</scope>
    <source>
        <strain evidence="2 3">22II-S11-z7</strain>
    </source>
</reference>
<evidence type="ECO:0000259" key="1">
    <source>
        <dbReference type="Pfam" id="PF03781"/>
    </source>
</evidence>
<dbReference type="RefSeq" id="WP_034246122.1">
    <property type="nucleotide sequence ID" value="NZ_AQRA01000010.1"/>
</dbReference>
<dbReference type="InterPro" id="IPR051043">
    <property type="entry name" value="Sulfatase_Mod_Factor_Kinase"/>
</dbReference>